<dbReference type="WormBase" id="F26D10.13">
    <property type="protein sequence ID" value="CE38332"/>
    <property type="gene ID" value="WBGene00044244"/>
</dbReference>
<dbReference type="UCSC" id="F26D10.13">
    <property type="organism name" value="c. elegans"/>
</dbReference>
<dbReference type="FunCoup" id="Q564W9">
    <property type="interactions" value="252"/>
</dbReference>
<dbReference type="GeneID" id="3565015"/>
<keyword evidence="4" id="KW-1267">Proteomics identification</keyword>
<dbReference type="EMBL" id="BX284604">
    <property type="protein sequence ID" value="CAI79238.1"/>
    <property type="molecule type" value="Genomic_DNA"/>
</dbReference>
<dbReference type="RefSeq" id="NP_001023146.1">
    <property type="nucleotide sequence ID" value="NM_001027975.1"/>
</dbReference>
<dbReference type="PeptideAtlas" id="Q564W9"/>
<dbReference type="Bgee" id="WBGene00044244">
    <property type="expression patterns" value="Expressed in adult organism and 1 other cell type or tissue"/>
</dbReference>
<sequence length="143" mass="16205">MSKLILSLLLVACIAVQINAAGIGNAKNILKSLDKALESHDIKRFLSMHDSNFNFKFCKVSGKSVEDLKKILEQDPNMSTTKKSNHFVTSKVTKDGANYKFDYEEFLLLKNDEFYKAEGTIYFQDAPKVKIMKATEKCPVKIF</sequence>
<dbReference type="CTD" id="3565015"/>
<evidence type="ECO:0007829" key="4">
    <source>
        <dbReference type="PeptideAtlas" id="Q564W9"/>
    </source>
</evidence>
<dbReference type="AlphaFoldDB" id="Q564W9"/>
<dbReference type="InParanoid" id="Q564W9"/>
<proteinExistence type="evidence at protein level"/>
<dbReference type="OrthoDB" id="5866763at2759"/>
<evidence type="ECO:0000313" key="2">
    <source>
        <dbReference type="Proteomes" id="UP000001940"/>
    </source>
</evidence>
<protein>
    <submittedName>
        <fullName evidence="1">CaMKII_AD domain-containing protein</fullName>
    </submittedName>
</protein>
<accession>Q564W9</accession>
<dbReference type="AGR" id="WB:WBGene00044244"/>
<keyword evidence="2" id="KW-1185">Reference proteome</keyword>
<dbReference type="PaxDb" id="6239-F26D10.13"/>
<dbReference type="Proteomes" id="UP000001940">
    <property type="component" value="Chromosome IV"/>
</dbReference>
<dbReference type="OMA" id="CIAVQIN"/>
<evidence type="ECO:0000313" key="1">
    <source>
        <dbReference type="EMBL" id="CAI79238.1"/>
    </source>
</evidence>
<dbReference type="STRING" id="6239.F26D10.13.1"/>
<organism evidence="1 2">
    <name type="scientific">Caenorhabditis elegans</name>
    <dbReference type="NCBI Taxonomy" id="6239"/>
    <lineage>
        <taxon>Eukaryota</taxon>
        <taxon>Metazoa</taxon>
        <taxon>Ecdysozoa</taxon>
        <taxon>Nematoda</taxon>
        <taxon>Chromadorea</taxon>
        <taxon>Rhabditida</taxon>
        <taxon>Rhabditina</taxon>
        <taxon>Rhabditomorpha</taxon>
        <taxon>Rhabditoidea</taxon>
        <taxon>Rhabditidae</taxon>
        <taxon>Peloderinae</taxon>
        <taxon>Caenorhabditis</taxon>
    </lineage>
</organism>
<name>Q564W9_CAEEL</name>
<dbReference type="KEGG" id="cel:CELE_F26D10.13"/>
<evidence type="ECO:0000313" key="3">
    <source>
        <dbReference type="WormBase" id="F26D10.13"/>
    </source>
</evidence>
<dbReference type="SMR" id="Q564W9"/>
<dbReference type="HOGENOM" id="CLU_1846992_0_0_1"/>
<gene>
    <name evidence="1" type="ORF">CELE_F26D10.13</name>
    <name evidence="1 3" type="ORF">F26D10.13</name>
</gene>
<dbReference type="eggNOG" id="ENOG502TICN">
    <property type="taxonomic scope" value="Eukaryota"/>
</dbReference>
<reference evidence="1 2" key="1">
    <citation type="journal article" date="1998" name="Science">
        <title>Genome sequence of the nematode C. elegans: a platform for investigating biology.</title>
        <authorList>
            <consortium name="The C. elegans sequencing consortium"/>
            <person name="Sulson J.E."/>
            <person name="Waterston R."/>
        </authorList>
    </citation>
    <scope>NUCLEOTIDE SEQUENCE [LARGE SCALE GENOMIC DNA]</scope>
    <source>
        <strain evidence="1 2">Bristol N2</strain>
    </source>
</reference>